<sequence length="159" mass="18026">MVRGTFIAVNDIIKRDDFNNDNYIDISYTDSHSSSLVINMRNLSKGFSHSVSESVGYLTYPNALAIGHLNNDTYKDIALTNYYTDYLTICFGSGDGKFERKKHLTTNRLRYSRSIALADINHDLVDDIIVSNSDHNTISVFINRGDGNFHDEKLSYLLT</sequence>
<dbReference type="AlphaFoldDB" id="A0A820ETG8"/>
<dbReference type="EMBL" id="CAJOBB010010961">
    <property type="protein sequence ID" value="CAF4253693.1"/>
    <property type="molecule type" value="Genomic_DNA"/>
</dbReference>
<gene>
    <name evidence="2" type="ORF">KXQ929_LOCUS42950</name>
</gene>
<dbReference type="InterPro" id="IPR028994">
    <property type="entry name" value="Integrin_alpha_N"/>
</dbReference>
<dbReference type="PANTHER" id="PTHR46580">
    <property type="entry name" value="SENSOR KINASE-RELATED"/>
    <property type="match status" value="1"/>
</dbReference>
<reference evidence="2" key="1">
    <citation type="submission" date="2021-02" db="EMBL/GenBank/DDBJ databases">
        <authorList>
            <person name="Nowell W R."/>
        </authorList>
    </citation>
    <scope>NUCLEOTIDE SEQUENCE</scope>
</reference>
<evidence type="ECO:0000313" key="2">
    <source>
        <dbReference type="EMBL" id="CAF4253693.1"/>
    </source>
</evidence>
<dbReference type="Gene3D" id="2.130.10.130">
    <property type="entry name" value="Integrin alpha, N-terminal"/>
    <property type="match status" value="1"/>
</dbReference>
<feature type="non-terminal residue" evidence="2">
    <location>
        <position position="159"/>
    </location>
</feature>
<protein>
    <recommendedName>
        <fullName evidence="4">VCBS repeat-containing protein</fullName>
    </recommendedName>
</protein>
<keyword evidence="1" id="KW-0732">Signal</keyword>
<organism evidence="2 3">
    <name type="scientific">Adineta steineri</name>
    <dbReference type="NCBI Taxonomy" id="433720"/>
    <lineage>
        <taxon>Eukaryota</taxon>
        <taxon>Metazoa</taxon>
        <taxon>Spiralia</taxon>
        <taxon>Gnathifera</taxon>
        <taxon>Rotifera</taxon>
        <taxon>Eurotatoria</taxon>
        <taxon>Bdelloidea</taxon>
        <taxon>Adinetida</taxon>
        <taxon>Adinetidae</taxon>
        <taxon>Adineta</taxon>
    </lineage>
</organism>
<accession>A0A820ETG8</accession>
<evidence type="ECO:0000313" key="3">
    <source>
        <dbReference type="Proteomes" id="UP000663868"/>
    </source>
</evidence>
<dbReference type="Pfam" id="PF13517">
    <property type="entry name" value="FG-GAP_3"/>
    <property type="match status" value="1"/>
</dbReference>
<dbReference type="PANTHER" id="PTHR46580:SF4">
    <property type="entry name" value="ATP_GTP-BINDING PROTEIN"/>
    <property type="match status" value="1"/>
</dbReference>
<name>A0A820ETG8_9BILA</name>
<dbReference type="SUPFAM" id="SSF69318">
    <property type="entry name" value="Integrin alpha N-terminal domain"/>
    <property type="match status" value="1"/>
</dbReference>
<evidence type="ECO:0000256" key="1">
    <source>
        <dbReference type="ARBA" id="ARBA00022729"/>
    </source>
</evidence>
<comment type="caution">
    <text evidence="2">The sequence shown here is derived from an EMBL/GenBank/DDBJ whole genome shotgun (WGS) entry which is preliminary data.</text>
</comment>
<dbReference type="Proteomes" id="UP000663868">
    <property type="component" value="Unassembled WGS sequence"/>
</dbReference>
<evidence type="ECO:0008006" key="4">
    <source>
        <dbReference type="Google" id="ProtNLM"/>
    </source>
</evidence>
<proteinExistence type="predicted"/>
<dbReference type="InterPro" id="IPR013517">
    <property type="entry name" value="FG-GAP"/>
</dbReference>